<accession>S8AHD6</accession>
<dbReference type="HOGENOM" id="CLU_1741209_0_0_1"/>
<sequence length="150" mass="17311">MRMEELCQCNNSSHDFMTLQTVISEQIFHQGHLKRHMKIHSNDDSFFLARSLSANTASRATTTSLLTTKRHKLGKVIRYCHVPSLDESSSVFNPQFRGQLAPDGSLLYTGQARISGWNQKERYWCSYGGQRWKKARVGVSIHQVRTPYEY</sequence>
<dbReference type="Proteomes" id="UP000019376">
    <property type="component" value="Unassembled WGS sequence"/>
</dbReference>
<dbReference type="PhylomeDB" id="S8AHD6"/>
<name>S8AHD6_PENO1</name>
<gene>
    <name evidence="1" type="ORF">PDE_00079</name>
</gene>
<dbReference type="OrthoDB" id="654211at2759"/>
<protein>
    <submittedName>
        <fullName evidence="1">Uncharacterized protein</fullName>
    </submittedName>
</protein>
<evidence type="ECO:0000313" key="1">
    <source>
        <dbReference type="EMBL" id="EPS25148.1"/>
    </source>
</evidence>
<dbReference type="EMBL" id="KB644408">
    <property type="protein sequence ID" value="EPS25148.1"/>
    <property type="molecule type" value="Genomic_DNA"/>
</dbReference>
<reference evidence="1 2" key="1">
    <citation type="journal article" date="2013" name="PLoS ONE">
        <title>Genomic and secretomic analyses reveal unique features of the lignocellulolytic enzyme system of Penicillium decumbens.</title>
        <authorList>
            <person name="Liu G."/>
            <person name="Zhang L."/>
            <person name="Wei X."/>
            <person name="Zou G."/>
            <person name="Qin Y."/>
            <person name="Ma L."/>
            <person name="Li J."/>
            <person name="Zheng H."/>
            <person name="Wang S."/>
            <person name="Wang C."/>
            <person name="Xun L."/>
            <person name="Zhao G.-P."/>
            <person name="Zhou Z."/>
            <person name="Qu Y."/>
        </authorList>
    </citation>
    <scope>NUCLEOTIDE SEQUENCE [LARGE SCALE GENOMIC DNA]</scope>
    <source>
        <strain evidence="2">114-2 / CGMCC 5302</strain>
    </source>
</reference>
<organism evidence="1 2">
    <name type="scientific">Penicillium oxalicum (strain 114-2 / CGMCC 5302)</name>
    <name type="common">Penicillium decumbens</name>
    <dbReference type="NCBI Taxonomy" id="933388"/>
    <lineage>
        <taxon>Eukaryota</taxon>
        <taxon>Fungi</taxon>
        <taxon>Dikarya</taxon>
        <taxon>Ascomycota</taxon>
        <taxon>Pezizomycotina</taxon>
        <taxon>Eurotiomycetes</taxon>
        <taxon>Eurotiomycetidae</taxon>
        <taxon>Eurotiales</taxon>
        <taxon>Aspergillaceae</taxon>
        <taxon>Penicillium</taxon>
    </lineage>
</organism>
<proteinExistence type="predicted"/>
<keyword evidence="2" id="KW-1185">Reference proteome</keyword>
<evidence type="ECO:0000313" key="2">
    <source>
        <dbReference type="Proteomes" id="UP000019376"/>
    </source>
</evidence>
<dbReference type="AlphaFoldDB" id="S8AHD6"/>